<keyword evidence="3 6" id="KW-0812">Transmembrane</keyword>
<dbReference type="Proteomes" id="UP000886005">
    <property type="component" value="Unassembled WGS sequence"/>
</dbReference>
<sequence>MEQQNTATAHHVLPLSLYFTVAGVLFVLTGITVAISFVHFGEFNIIVAMLIATVKASLVALYFMHLKYDNKLFMAVFLSSLIFLGLFLTLTMTDTMHRGDIDPIKEHPIKKEAVFYNK</sequence>
<evidence type="ECO:0000256" key="6">
    <source>
        <dbReference type="SAM" id="Phobius"/>
    </source>
</evidence>
<comment type="caution">
    <text evidence="7">The sequence shown here is derived from an EMBL/GenBank/DDBJ whole genome shotgun (WGS) entry which is preliminary data.</text>
</comment>
<organism evidence="7">
    <name type="scientific">Caldithrix abyssi</name>
    <dbReference type="NCBI Taxonomy" id="187145"/>
    <lineage>
        <taxon>Bacteria</taxon>
        <taxon>Pseudomonadati</taxon>
        <taxon>Calditrichota</taxon>
        <taxon>Calditrichia</taxon>
        <taxon>Calditrichales</taxon>
        <taxon>Calditrichaceae</taxon>
        <taxon>Caldithrix</taxon>
    </lineage>
</organism>
<evidence type="ECO:0000256" key="1">
    <source>
        <dbReference type="ARBA" id="ARBA00004651"/>
    </source>
</evidence>
<comment type="subcellular location">
    <subcellularLocation>
        <location evidence="1">Cell membrane</location>
        <topology evidence="1">Multi-pass membrane protein</topology>
    </subcellularLocation>
</comment>
<protein>
    <recommendedName>
        <fullName evidence="8">Cytochrome-c oxidase</fullName>
    </recommendedName>
</protein>
<evidence type="ECO:0000256" key="4">
    <source>
        <dbReference type="ARBA" id="ARBA00022989"/>
    </source>
</evidence>
<dbReference type="NCBIfam" id="TIGR02229">
    <property type="entry name" value="caa3_sub_IV"/>
    <property type="match status" value="1"/>
</dbReference>
<dbReference type="Pfam" id="PF03626">
    <property type="entry name" value="COX4_pro"/>
    <property type="match status" value="1"/>
</dbReference>
<evidence type="ECO:0000256" key="3">
    <source>
        <dbReference type="ARBA" id="ARBA00022692"/>
    </source>
</evidence>
<proteinExistence type="predicted"/>
<feature type="transmembrane region" description="Helical" evidence="6">
    <location>
        <begin position="45"/>
        <end position="66"/>
    </location>
</feature>
<evidence type="ECO:0000256" key="5">
    <source>
        <dbReference type="ARBA" id="ARBA00023136"/>
    </source>
</evidence>
<name>A0A7V1LMD5_CALAY</name>
<dbReference type="AlphaFoldDB" id="A0A7V1LMD5"/>
<evidence type="ECO:0008006" key="8">
    <source>
        <dbReference type="Google" id="ProtNLM"/>
    </source>
</evidence>
<reference evidence="7" key="1">
    <citation type="journal article" date="2020" name="mSystems">
        <title>Genome- and Community-Level Interaction Insights into Carbon Utilization and Element Cycling Functions of Hydrothermarchaeota in Hydrothermal Sediment.</title>
        <authorList>
            <person name="Zhou Z."/>
            <person name="Liu Y."/>
            <person name="Xu W."/>
            <person name="Pan J."/>
            <person name="Luo Z.H."/>
            <person name="Li M."/>
        </authorList>
    </citation>
    <scope>NUCLEOTIDE SEQUENCE [LARGE SCALE GENOMIC DNA]</scope>
    <source>
        <strain evidence="7">HyVt-456</strain>
    </source>
</reference>
<keyword evidence="4 6" id="KW-1133">Transmembrane helix</keyword>
<keyword evidence="2" id="KW-1003">Cell membrane</keyword>
<dbReference type="EMBL" id="DRLD01000223">
    <property type="protein sequence ID" value="HED10631.1"/>
    <property type="molecule type" value="Genomic_DNA"/>
</dbReference>
<feature type="transmembrane region" description="Helical" evidence="6">
    <location>
        <begin position="72"/>
        <end position="90"/>
    </location>
</feature>
<dbReference type="InterPro" id="IPR011743">
    <property type="entry name" value="Caa3_sub_IV"/>
</dbReference>
<gene>
    <name evidence="7" type="ORF">ENJ10_08070</name>
</gene>
<keyword evidence="5 6" id="KW-0472">Membrane</keyword>
<dbReference type="InterPro" id="IPR005171">
    <property type="entry name" value="Cyt_c_oxidase_su4_prok"/>
</dbReference>
<evidence type="ECO:0000256" key="2">
    <source>
        <dbReference type="ARBA" id="ARBA00022475"/>
    </source>
</evidence>
<evidence type="ECO:0000313" key="7">
    <source>
        <dbReference type="EMBL" id="HED10631.1"/>
    </source>
</evidence>
<feature type="transmembrane region" description="Helical" evidence="6">
    <location>
        <begin position="15"/>
        <end position="38"/>
    </location>
</feature>
<accession>A0A7V1LMD5</accession>
<dbReference type="GO" id="GO:0005886">
    <property type="term" value="C:plasma membrane"/>
    <property type="evidence" value="ECO:0007669"/>
    <property type="project" value="UniProtKB-SubCell"/>
</dbReference>